<accession>X1N058</accession>
<gene>
    <name evidence="1" type="ORF">S06H3_33212</name>
</gene>
<protein>
    <submittedName>
        <fullName evidence="1">Uncharacterized protein</fullName>
    </submittedName>
</protein>
<feature type="non-terminal residue" evidence="1">
    <location>
        <position position="63"/>
    </location>
</feature>
<comment type="caution">
    <text evidence="1">The sequence shown here is derived from an EMBL/GenBank/DDBJ whole genome shotgun (WGS) entry which is preliminary data.</text>
</comment>
<organism evidence="1">
    <name type="scientific">marine sediment metagenome</name>
    <dbReference type="NCBI Taxonomy" id="412755"/>
    <lineage>
        <taxon>unclassified sequences</taxon>
        <taxon>metagenomes</taxon>
        <taxon>ecological metagenomes</taxon>
    </lineage>
</organism>
<evidence type="ECO:0000313" key="1">
    <source>
        <dbReference type="EMBL" id="GAI20275.1"/>
    </source>
</evidence>
<proteinExistence type="predicted"/>
<sequence length="63" mass="7249">MKPTEKSDTGSILYQNSDLLEILWTNSINIEVAYEKDLVVTQQFSLKTNRPTTSIYREGRIQA</sequence>
<name>X1N058_9ZZZZ</name>
<reference evidence="1" key="1">
    <citation type="journal article" date="2014" name="Front. Microbiol.">
        <title>High frequency of phylogenetically diverse reductive dehalogenase-homologous genes in deep subseafloor sedimentary metagenomes.</title>
        <authorList>
            <person name="Kawai M."/>
            <person name="Futagami T."/>
            <person name="Toyoda A."/>
            <person name="Takaki Y."/>
            <person name="Nishi S."/>
            <person name="Hori S."/>
            <person name="Arai W."/>
            <person name="Tsubouchi T."/>
            <person name="Morono Y."/>
            <person name="Uchiyama I."/>
            <person name="Ito T."/>
            <person name="Fujiyama A."/>
            <person name="Inagaki F."/>
            <person name="Takami H."/>
        </authorList>
    </citation>
    <scope>NUCLEOTIDE SEQUENCE</scope>
    <source>
        <strain evidence="1">Expedition CK06-06</strain>
    </source>
</reference>
<dbReference type="EMBL" id="BARV01019805">
    <property type="protein sequence ID" value="GAI20275.1"/>
    <property type="molecule type" value="Genomic_DNA"/>
</dbReference>
<dbReference type="AlphaFoldDB" id="X1N058"/>